<evidence type="ECO:0000256" key="1">
    <source>
        <dbReference type="ARBA" id="ARBA00007164"/>
    </source>
</evidence>
<proteinExistence type="inferred from homology"/>
<reference evidence="10 11" key="1">
    <citation type="submission" date="2016-10" db="EMBL/GenBank/DDBJ databases">
        <authorList>
            <person name="Varghese N."/>
            <person name="Submissions S."/>
        </authorList>
    </citation>
    <scope>NUCLEOTIDE SEQUENCE [LARGE SCALE GENOMIC DNA]</scope>
    <source>
        <strain evidence="10 11">DSM 16392</strain>
    </source>
</reference>
<evidence type="ECO:0000256" key="2">
    <source>
        <dbReference type="ARBA" id="ARBA00022729"/>
    </source>
</evidence>
<evidence type="ECO:0000313" key="11">
    <source>
        <dbReference type="Proteomes" id="UP000199598"/>
    </source>
</evidence>
<dbReference type="GO" id="GO:0004180">
    <property type="term" value="F:carboxypeptidase activity"/>
    <property type="evidence" value="ECO:0007669"/>
    <property type="project" value="UniProtKB-KW"/>
</dbReference>
<dbReference type="InterPro" id="IPR001967">
    <property type="entry name" value="Peptidase_S11_N"/>
</dbReference>
<dbReference type="SUPFAM" id="SSF56601">
    <property type="entry name" value="beta-lactamase/transpeptidase-like"/>
    <property type="match status" value="1"/>
</dbReference>
<evidence type="ECO:0000256" key="7">
    <source>
        <dbReference type="RuleBase" id="RU004016"/>
    </source>
</evidence>
<dbReference type="InterPro" id="IPR036680">
    <property type="entry name" value="SPOR-like_sf"/>
</dbReference>
<evidence type="ECO:0000256" key="6">
    <source>
        <dbReference type="ARBA" id="ARBA00023316"/>
    </source>
</evidence>
<evidence type="ECO:0000256" key="4">
    <source>
        <dbReference type="ARBA" id="ARBA00022960"/>
    </source>
</evidence>
<dbReference type="InterPro" id="IPR007730">
    <property type="entry name" value="SPOR-like_dom"/>
</dbReference>
<evidence type="ECO:0000256" key="5">
    <source>
        <dbReference type="ARBA" id="ARBA00022984"/>
    </source>
</evidence>
<gene>
    <name evidence="10" type="ORF">SAMN04488518_11665</name>
</gene>
<evidence type="ECO:0000313" key="10">
    <source>
        <dbReference type="EMBL" id="SFL09071.1"/>
    </source>
</evidence>
<organism evidence="10 11">
    <name type="scientific">Pseudovibrio ascidiaceicola</name>
    <dbReference type="NCBI Taxonomy" id="285279"/>
    <lineage>
        <taxon>Bacteria</taxon>
        <taxon>Pseudomonadati</taxon>
        <taxon>Pseudomonadota</taxon>
        <taxon>Alphaproteobacteria</taxon>
        <taxon>Hyphomicrobiales</taxon>
        <taxon>Stappiaceae</taxon>
        <taxon>Pseudovibrio</taxon>
    </lineage>
</organism>
<dbReference type="InterPro" id="IPR012338">
    <property type="entry name" value="Beta-lactam/transpept-like"/>
</dbReference>
<dbReference type="InterPro" id="IPR018044">
    <property type="entry name" value="Peptidase_S11"/>
</dbReference>
<feature type="signal peptide" evidence="8">
    <location>
        <begin position="1"/>
        <end position="38"/>
    </location>
</feature>
<evidence type="ECO:0000259" key="9">
    <source>
        <dbReference type="PROSITE" id="PS51724"/>
    </source>
</evidence>
<dbReference type="Pfam" id="PF05036">
    <property type="entry name" value="SPOR"/>
    <property type="match status" value="1"/>
</dbReference>
<evidence type="ECO:0000256" key="8">
    <source>
        <dbReference type="SAM" id="SignalP"/>
    </source>
</evidence>
<dbReference type="EMBL" id="FOSK01000016">
    <property type="protein sequence ID" value="SFL09071.1"/>
    <property type="molecule type" value="Genomic_DNA"/>
</dbReference>
<dbReference type="RefSeq" id="WP_093523396.1">
    <property type="nucleotide sequence ID" value="NZ_FOSK01000016.1"/>
</dbReference>
<keyword evidence="10" id="KW-0121">Carboxypeptidase</keyword>
<evidence type="ECO:0000256" key="3">
    <source>
        <dbReference type="ARBA" id="ARBA00022801"/>
    </source>
</evidence>
<dbReference type="Gene3D" id="3.30.70.1070">
    <property type="entry name" value="Sporulation related repeat"/>
    <property type="match status" value="1"/>
</dbReference>
<keyword evidence="6" id="KW-0961">Cell wall biogenesis/degradation</keyword>
<dbReference type="PROSITE" id="PS51724">
    <property type="entry name" value="SPOR"/>
    <property type="match status" value="1"/>
</dbReference>
<dbReference type="PANTHER" id="PTHR21581">
    <property type="entry name" value="D-ALANYL-D-ALANINE CARBOXYPEPTIDASE"/>
    <property type="match status" value="1"/>
</dbReference>
<keyword evidence="4" id="KW-0133">Cell shape</keyword>
<keyword evidence="11" id="KW-1185">Reference proteome</keyword>
<dbReference type="Proteomes" id="UP000199598">
    <property type="component" value="Unassembled WGS sequence"/>
</dbReference>
<dbReference type="Gene3D" id="3.40.710.10">
    <property type="entry name" value="DD-peptidase/beta-lactamase superfamily"/>
    <property type="match status" value="1"/>
</dbReference>
<dbReference type="PANTHER" id="PTHR21581:SF6">
    <property type="entry name" value="TRAFFICKING PROTEIN PARTICLE COMPLEX SUBUNIT 12"/>
    <property type="match status" value="1"/>
</dbReference>
<comment type="similarity">
    <text evidence="1 7">Belongs to the peptidase S11 family.</text>
</comment>
<accession>A0A1I4EY66</accession>
<dbReference type="SUPFAM" id="SSF110997">
    <property type="entry name" value="Sporulation related repeat"/>
    <property type="match status" value="1"/>
</dbReference>
<comment type="caution">
    <text evidence="10">The sequence shown here is derived from an EMBL/GenBank/DDBJ whole genome shotgun (WGS) entry which is preliminary data.</text>
</comment>
<feature type="domain" description="SPOR" evidence="9">
    <location>
        <begin position="401"/>
        <end position="485"/>
    </location>
</feature>
<keyword evidence="5" id="KW-0573">Peptidoglycan synthesis</keyword>
<sequence length="485" mass="52280">MGLRNFGPFGRLKKALGQAVGILAVSLAIATAPTIAQANSKYAGIVVDAKTGKVLYANNANARRYPASTTKIMTLYVLFEELEAGRATLNTKMKVSRYAAGRPPTKLGLKVGGSLRVKDAIYALVTKSANDASTVIAEHISGSETAFARRMTQTARAIGMRNTTFRNPHGLPNSKQVTTAADLALLGRAIQDRFPKYYKYFNTRSYTYAGRRMGNHNKLLGRVRGVDGIKTGYTNASGFNLVTNVKRDNRQIVAVVLGGRTGKSRDAQMVKLISQYLPKASRGRRTTPMLYAGTTKRYQFPKVAPAIPVAKAGTPAGKQPTLLAYANATGTKPNSKPSDPIAKMLEHQATAPAPAPRKDLVANSLAAPAVSASAKLQQPAKAAAPSSAPIQQKIASLKPEDIDTSGWHIQISATDSQDKAIKILENARAATGSTLRNKRIYTEPVKSKKQTLYRARFIGFETKTAAWDACAKLKKAKYSCYAVYQ</sequence>
<dbReference type="PRINTS" id="PR00725">
    <property type="entry name" value="DADACBPTASE1"/>
</dbReference>
<protein>
    <submittedName>
        <fullName evidence="10">D-alanyl-D-alanine carboxypeptidase</fullName>
    </submittedName>
</protein>
<name>A0A1I4EY66_9HYPH</name>
<keyword evidence="10" id="KW-0645">Protease</keyword>
<feature type="chain" id="PRO_5046450926" evidence="8">
    <location>
        <begin position="39"/>
        <end position="485"/>
    </location>
</feature>
<keyword evidence="3" id="KW-0378">Hydrolase</keyword>
<dbReference type="Pfam" id="PF00768">
    <property type="entry name" value="Peptidase_S11"/>
    <property type="match status" value="1"/>
</dbReference>
<keyword evidence="2 8" id="KW-0732">Signal</keyword>